<dbReference type="InterPro" id="IPR037108">
    <property type="entry name" value="TM1727-like_C_sf"/>
</dbReference>
<dbReference type="SUPFAM" id="SSF51735">
    <property type="entry name" value="NAD(P)-binding Rossmann-fold domains"/>
    <property type="match status" value="1"/>
</dbReference>
<dbReference type="Pfam" id="PF10728">
    <property type="entry name" value="DUF2520"/>
    <property type="match status" value="1"/>
</dbReference>
<sequence length="237" mass="24272">MRIVIIGAGRAGTSLAGAFHQAGYDVTVCHHDELHTVPSADAIVLCVPDDAIATIASLLPRTDAVVMHVAGSRTLDVLNGHERVASMHPLVALPNGDVGQRRLSGSVFAVAGDPLATELVGAIGGRPITLRDEDRVAYHAAACIAANHLVTLLHSVGALAEGIGMSLEDFLPLAQSALEDAASMGTLAALTGPASRGDLATIDAHLAALPDAARPLYVALANEALALGEAQRARTRS</sequence>
<reference evidence="3" key="1">
    <citation type="submission" date="2020-05" db="EMBL/GenBank/DDBJ databases">
        <authorList>
            <person name="Chiriac C."/>
            <person name="Salcher M."/>
            <person name="Ghai R."/>
            <person name="Kavagutti S V."/>
        </authorList>
    </citation>
    <scope>NUCLEOTIDE SEQUENCE</scope>
</reference>
<dbReference type="InterPro" id="IPR008927">
    <property type="entry name" value="6-PGluconate_DH-like_C_sf"/>
</dbReference>
<dbReference type="EMBL" id="CAFAAB010000023">
    <property type="protein sequence ID" value="CAB4778150.1"/>
    <property type="molecule type" value="Genomic_DNA"/>
</dbReference>
<evidence type="ECO:0000313" key="3">
    <source>
        <dbReference type="EMBL" id="CAB4778150.1"/>
    </source>
</evidence>
<dbReference type="AlphaFoldDB" id="A0A6J6W167"/>
<evidence type="ECO:0000259" key="1">
    <source>
        <dbReference type="Pfam" id="PF00070"/>
    </source>
</evidence>
<organism evidence="3">
    <name type="scientific">freshwater metagenome</name>
    <dbReference type="NCBI Taxonomy" id="449393"/>
    <lineage>
        <taxon>unclassified sequences</taxon>
        <taxon>metagenomes</taxon>
        <taxon>ecological metagenomes</taxon>
    </lineage>
</organism>
<dbReference type="InterPro" id="IPR039648">
    <property type="entry name" value="DHPH_N"/>
</dbReference>
<dbReference type="InterPro" id="IPR036291">
    <property type="entry name" value="NAD(P)-bd_dom_sf"/>
</dbReference>
<protein>
    <submittedName>
        <fullName evidence="3">Unannotated protein</fullName>
    </submittedName>
</protein>
<feature type="domain" description="DUF2520" evidence="2">
    <location>
        <begin position="114"/>
        <end position="222"/>
    </location>
</feature>
<dbReference type="SUPFAM" id="SSF48179">
    <property type="entry name" value="6-phosphogluconate dehydrogenase C-terminal domain-like"/>
    <property type="match status" value="1"/>
</dbReference>
<gene>
    <name evidence="3" type="ORF">UFOPK2958_00337</name>
</gene>
<accession>A0A6J6W167</accession>
<feature type="domain" description="Pyridine nucleotide-disulphide oxidoreductase N-terminal" evidence="1">
    <location>
        <begin position="2"/>
        <end position="33"/>
    </location>
</feature>
<dbReference type="Gene3D" id="3.40.50.720">
    <property type="entry name" value="NAD(P)-binding Rossmann-like Domain"/>
    <property type="match status" value="1"/>
</dbReference>
<name>A0A6J6W167_9ZZZZ</name>
<dbReference type="Gene3D" id="1.10.1040.20">
    <property type="entry name" value="ProC-like, C-terminal domain"/>
    <property type="match status" value="1"/>
</dbReference>
<dbReference type="InterPro" id="IPR018931">
    <property type="entry name" value="DUF2520"/>
</dbReference>
<evidence type="ECO:0000259" key="2">
    <source>
        <dbReference type="Pfam" id="PF10728"/>
    </source>
</evidence>
<dbReference type="PANTHER" id="PTHR40459:SF1">
    <property type="entry name" value="CONSERVED HYPOTHETICAL ALANINE AND LEUCINE RICH PROTEIN"/>
    <property type="match status" value="1"/>
</dbReference>
<dbReference type="Pfam" id="PF00070">
    <property type="entry name" value="Pyr_redox"/>
    <property type="match status" value="1"/>
</dbReference>
<dbReference type="PANTHER" id="PTHR40459">
    <property type="entry name" value="CONSERVED HYPOTHETICAL ALANINE AND LEUCINE RICH PROTEIN"/>
    <property type="match status" value="1"/>
</dbReference>
<proteinExistence type="predicted"/>